<dbReference type="RefSeq" id="WP_261341191.1">
    <property type="nucleotide sequence ID" value="NZ_NIDE01000014.1"/>
</dbReference>
<dbReference type="InterPro" id="IPR047647">
    <property type="entry name" value="ISAs1_transpos"/>
</dbReference>
<feature type="domain" description="Transposase IS4-like" evidence="1">
    <location>
        <begin position="12"/>
        <end position="105"/>
    </location>
</feature>
<dbReference type="NCBIfam" id="NF033564">
    <property type="entry name" value="transpos_ISAs1"/>
    <property type="match status" value="1"/>
</dbReference>
<proteinExistence type="predicted"/>
<dbReference type="GO" id="GO:0004803">
    <property type="term" value="F:transposase activity"/>
    <property type="evidence" value="ECO:0007669"/>
    <property type="project" value="InterPro"/>
</dbReference>
<dbReference type="EMBL" id="NIDE01000014">
    <property type="protein sequence ID" value="OWK37362.1"/>
    <property type="molecule type" value="Genomic_DNA"/>
</dbReference>
<organism evidence="2 3">
    <name type="scientific">Fimbriiglobus ruber</name>
    <dbReference type="NCBI Taxonomy" id="1908690"/>
    <lineage>
        <taxon>Bacteria</taxon>
        <taxon>Pseudomonadati</taxon>
        <taxon>Planctomycetota</taxon>
        <taxon>Planctomycetia</taxon>
        <taxon>Gemmatales</taxon>
        <taxon>Gemmataceae</taxon>
        <taxon>Fimbriiglobus</taxon>
    </lineage>
</organism>
<accession>A0A225D7D3</accession>
<dbReference type="PANTHER" id="PTHR30298:SF0">
    <property type="entry name" value="PROTEIN YBFL-RELATED"/>
    <property type="match status" value="1"/>
</dbReference>
<protein>
    <recommendedName>
        <fullName evidence="1">Transposase IS4-like domain-containing protein</fullName>
    </recommendedName>
</protein>
<dbReference type="Proteomes" id="UP000214646">
    <property type="component" value="Unassembled WGS sequence"/>
</dbReference>
<dbReference type="GO" id="GO:0006313">
    <property type="term" value="P:DNA transposition"/>
    <property type="evidence" value="ECO:0007669"/>
    <property type="project" value="InterPro"/>
</dbReference>
<keyword evidence="3" id="KW-1185">Reference proteome</keyword>
<evidence type="ECO:0000313" key="2">
    <source>
        <dbReference type="EMBL" id="OWK37362.1"/>
    </source>
</evidence>
<dbReference type="PANTHER" id="PTHR30298">
    <property type="entry name" value="H REPEAT-ASSOCIATED PREDICTED TRANSPOSASE"/>
    <property type="match status" value="1"/>
</dbReference>
<dbReference type="Pfam" id="PF01609">
    <property type="entry name" value="DDE_Tnp_1"/>
    <property type="match status" value="1"/>
</dbReference>
<dbReference type="InterPro" id="IPR002559">
    <property type="entry name" value="Transposase_11"/>
</dbReference>
<gene>
    <name evidence="2" type="ORF">FRUB_06482</name>
</gene>
<evidence type="ECO:0000313" key="3">
    <source>
        <dbReference type="Proteomes" id="UP000214646"/>
    </source>
</evidence>
<dbReference type="AlphaFoldDB" id="A0A225D7D3"/>
<comment type="caution">
    <text evidence="2">The sequence shown here is derived from an EMBL/GenBank/DDBJ whole genome shotgun (WGS) entry which is preliminary data.</text>
</comment>
<name>A0A225D7D3_9BACT</name>
<evidence type="ECO:0000259" key="1">
    <source>
        <dbReference type="Pfam" id="PF01609"/>
    </source>
</evidence>
<reference evidence="3" key="1">
    <citation type="submission" date="2017-06" db="EMBL/GenBank/DDBJ databases">
        <title>Genome analysis of Fimbriiglobus ruber SP5, the first member of the order Planctomycetales with confirmed chitinolytic capability.</title>
        <authorList>
            <person name="Ravin N.V."/>
            <person name="Rakitin A.L."/>
            <person name="Ivanova A.A."/>
            <person name="Beletsky A.V."/>
            <person name="Kulichevskaya I.S."/>
            <person name="Mardanov A.V."/>
            <person name="Dedysh S.N."/>
        </authorList>
    </citation>
    <scope>NUCLEOTIDE SEQUENCE [LARGE SCALE GENOMIC DNA]</scope>
    <source>
        <strain evidence="3">SP5</strain>
    </source>
</reference>
<sequence>MGDRPVRPHAFEHIAIDGKTLRGSRHGDVPGHHLVAAYAPAVQAVLAQVRVDAKTNEHKAALELLGILPVRGKVVTGDAMFCQRDLATQVIDSGGDYVLVAKDNQPALVADIRAGFAFATAARSIAAATSP</sequence>
<dbReference type="InterPro" id="IPR051698">
    <property type="entry name" value="Transposase_11-like"/>
</dbReference>
<dbReference type="GO" id="GO:0003677">
    <property type="term" value="F:DNA binding"/>
    <property type="evidence" value="ECO:0007669"/>
    <property type="project" value="InterPro"/>
</dbReference>